<dbReference type="OrthoDB" id="9807535at2"/>
<comment type="caution">
    <text evidence="3">The sequence shown here is derived from an EMBL/GenBank/DDBJ whole genome shotgun (WGS) entry which is preliminary data.</text>
</comment>
<proteinExistence type="inferred from homology"/>
<dbReference type="SUPFAM" id="SSF54909">
    <property type="entry name" value="Dimeric alpha+beta barrel"/>
    <property type="match status" value="1"/>
</dbReference>
<dbReference type="RefSeq" id="WP_135209323.1">
    <property type="nucleotide sequence ID" value="NZ_SPVF01000264.1"/>
</dbReference>
<reference evidence="3 4" key="1">
    <citation type="submission" date="2019-03" db="EMBL/GenBank/DDBJ databases">
        <title>Draft Genome Sequence of Massilia arenosa sp. nov., a Novel Massilia Species Isolated from a Sandy-loam Maize Soil.</title>
        <authorList>
            <person name="Raths R."/>
            <person name="Peta V."/>
            <person name="Bucking H."/>
        </authorList>
    </citation>
    <scope>NUCLEOTIDE SEQUENCE [LARGE SCALE GENOMIC DNA]</scope>
    <source>
        <strain evidence="3 4">MC02</strain>
    </source>
</reference>
<sequence>MPQFLVAIHHPVGYEPFSDGPEVFHAVDALNEEMSAAGAIVFMGGLHPPAKAKTVRRQADGKSQLTDGPFIEAKEYVGGFWVLQAPDMDAAMEWGRKASAACQRPVEVRQFYGQEDVAEMVRAKGFVD</sequence>
<comment type="similarity">
    <text evidence="1">Belongs to the YciI family.</text>
</comment>
<feature type="domain" description="YCII-related" evidence="2">
    <location>
        <begin position="29"/>
        <end position="101"/>
    </location>
</feature>
<dbReference type="Gene3D" id="3.30.70.1060">
    <property type="entry name" value="Dimeric alpha+beta barrel"/>
    <property type="match status" value="1"/>
</dbReference>
<accession>A0A4Y9RSX7</accession>
<dbReference type="Pfam" id="PF03795">
    <property type="entry name" value="YCII"/>
    <property type="match status" value="1"/>
</dbReference>
<name>A0A4Y9RSX7_9BURK</name>
<evidence type="ECO:0000256" key="1">
    <source>
        <dbReference type="ARBA" id="ARBA00007689"/>
    </source>
</evidence>
<dbReference type="Proteomes" id="UP000298438">
    <property type="component" value="Unassembled WGS sequence"/>
</dbReference>
<dbReference type="EMBL" id="SPVF01000264">
    <property type="protein sequence ID" value="TFW11391.1"/>
    <property type="molecule type" value="Genomic_DNA"/>
</dbReference>
<evidence type="ECO:0000313" key="3">
    <source>
        <dbReference type="EMBL" id="TFW11391.1"/>
    </source>
</evidence>
<gene>
    <name evidence="3" type="ORF">E4L96_21780</name>
</gene>
<protein>
    <recommendedName>
        <fullName evidence="2">YCII-related domain-containing protein</fullName>
    </recommendedName>
</protein>
<dbReference type="InterPro" id="IPR011008">
    <property type="entry name" value="Dimeric_a/b-barrel"/>
</dbReference>
<dbReference type="AlphaFoldDB" id="A0A4Y9RSX7"/>
<dbReference type="InterPro" id="IPR005545">
    <property type="entry name" value="YCII"/>
</dbReference>
<dbReference type="PANTHER" id="PTHR35174">
    <property type="entry name" value="BLL7171 PROTEIN-RELATED"/>
    <property type="match status" value="1"/>
</dbReference>
<evidence type="ECO:0000313" key="4">
    <source>
        <dbReference type="Proteomes" id="UP000298438"/>
    </source>
</evidence>
<keyword evidence="4" id="KW-1185">Reference proteome</keyword>
<dbReference type="PANTHER" id="PTHR35174:SF3">
    <property type="entry name" value="BLL7171 PROTEIN"/>
    <property type="match status" value="1"/>
</dbReference>
<organism evidence="3 4">
    <name type="scientific">Zemynaea arenosa</name>
    <dbReference type="NCBI Taxonomy" id="2561931"/>
    <lineage>
        <taxon>Bacteria</taxon>
        <taxon>Pseudomonadati</taxon>
        <taxon>Pseudomonadota</taxon>
        <taxon>Betaproteobacteria</taxon>
        <taxon>Burkholderiales</taxon>
        <taxon>Oxalobacteraceae</taxon>
        <taxon>Telluria group</taxon>
        <taxon>Zemynaea</taxon>
    </lineage>
</organism>
<evidence type="ECO:0000259" key="2">
    <source>
        <dbReference type="Pfam" id="PF03795"/>
    </source>
</evidence>